<dbReference type="Proteomes" id="UP000315971">
    <property type="component" value="Unassembled WGS sequence"/>
</dbReference>
<dbReference type="GO" id="GO:0016491">
    <property type="term" value="F:oxidoreductase activity"/>
    <property type="evidence" value="ECO:0007669"/>
    <property type="project" value="InterPro"/>
</dbReference>
<accession>A0A521B9Y3</accession>
<dbReference type="Pfam" id="PF03358">
    <property type="entry name" value="FMN_red"/>
    <property type="match status" value="1"/>
</dbReference>
<dbReference type="InterPro" id="IPR005025">
    <property type="entry name" value="FMN_Rdtase-like_dom"/>
</dbReference>
<reference evidence="2 3" key="1">
    <citation type="submission" date="2017-05" db="EMBL/GenBank/DDBJ databases">
        <authorList>
            <person name="Varghese N."/>
            <person name="Submissions S."/>
        </authorList>
    </citation>
    <scope>NUCLEOTIDE SEQUENCE [LARGE SCALE GENOMIC DNA]</scope>
    <source>
        <strain evidence="2 3">DSM 21342</strain>
    </source>
</reference>
<evidence type="ECO:0000313" key="2">
    <source>
        <dbReference type="EMBL" id="SMO43898.1"/>
    </source>
</evidence>
<dbReference type="AlphaFoldDB" id="A0A521B9Y3"/>
<evidence type="ECO:0000259" key="1">
    <source>
        <dbReference type="Pfam" id="PF03358"/>
    </source>
</evidence>
<evidence type="ECO:0000313" key="3">
    <source>
        <dbReference type="Proteomes" id="UP000315971"/>
    </source>
</evidence>
<dbReference type="EMBL" id="FXSZ01000002">
    <property type="protein sequence ID" value="SMO43898.1"/>
    <property type="molecule type" value="Genomic_DNA"/>
</dbReference>
<dbReference type="GO" id="GO:0005829">
    <property type="term" value="C:cytosol"/>
    <property type="evidence" value="ECO:0007669"/>
    <property type="project" value="TreeGrafter"/>
</dbReference>
<name>A0A521B9Y3_9SPHI</name>
<dbReference type="InterPro" id="IPR029039">
    <property type="entry name" value="Flavoprotein-like_sf"/>
</dbReference>
<dbReference type="PANTHER" id="PTHR30543">
    <property type="entry name" value="CHROMATE REDUCTASE"/>
    <property type="match status" value="1"/>
</dbReference>
<keyword evidence="3" id="KW-1185">Reference proteome</keyword>
<dbReference type="SUPFAM" id="SSF52218">
    <property type="entry name" value="Flavoproteins"/>
    <property type="match status" value="1"/>
</dbReference>
<sequence>MHIAIISASVRVGRNSHRVALFFKRFIEENNLASVELLDLNAYQFPLFDERLRFQAKPSEKVLAFADKIKNADGVIMVTPEYNGGYPASIKNVIDLLYDEWYKKPIGLVTVSDGPFGGTQVMTSLQFSLWKIKAWVVPAMFAVPKVREAYDENGNAINKELSNKLAGIFMKEMLWCMEAKKRMEENPY</sequence>
<dbReference type="PANTHER" id="PTHR30543:SF21">
    <property type="entry name" value="NAD(P)H-DEPENDENT FMN REDUCTASE LOT6"/>
    <property type="match status" value="1"/>
</dbReference>
<dbReference type="InterPro" id="IPR050712">
    <property type="entry name" value="NAD(P)H-dep_reductase"/>
</dbReference>
<protein>
    <submittedName>
        <fullName evidence="2">NAD(P)H-dependent FMN reductase</fullName>
    </submittedName>
</protein>
<feature type="domain" description="NADPH-dependent FMN reductase-like" evidence="1">
    <location>
        <begin position="1"/>
        <end position="145"/>
    </location>
</feature>
<gene>
    <name evidence="2" type="ORF">SAMN06265350_10229</name>
</gene>
<organism evidence="2 3">
    <name type="scientific">Solitalea koreensis</name>
    <dbReference type="NCBI Taxonomy" id="543615"/>
    <lineage>
        <taxon>Bacteria</taxon>
        <taxon>Pseudomonadati</taxon>
        <taxon>Bacteroidota</taxon>
        <taxon>Sphingobacteriia</taxon>
        <taxon>Sphingobacteriales</taxon>
        <taxon>Sphingobacteriaceae</taxon>
        <taxon>Solitalea</taxon>
    </lineage>
</organism>
<dbReference type="GO" id="GO:0010181">
    <property type="term" value="F:FMN binding"/>
    <property type="evidence" value="ECO:0007669"/>
    <property type="project" value="TreeGrafter"/>
</dbReference>
<dbReference type="RefSeq" id="WP_142601433.1">
    <property type="nucleotide sequence ID" value="NZ_FXSZ01000002.1"/>
</dbReference>
<dbReference type="Gene3D" id="3.40.50.360">
    <property type="match status" value="1"/>
</dbReference>
<dbReference type="OrthoDB" id="9812295at2"/>
<proteinExistence type="predicted"/>